<reference evidence="2" key="1">
    <citation type="submission" date="2019-01" db="EMBL/GenBank/DDBJ databases">
        <authorList>
            <consortium name="Genoscope - CEA"/>
            <person name="William W."/>
        </authorList>
    </citation>
    <scope>NUCLEOTIDE SEQUENCE</scope>
    <source>
        <strain evidence="2">CR-1</strain>
    </source>
</reference>
<feature type="transmembrane region" description="Helical" evidence="1">
    <location>
        <begin position="163"/>
        <end position="183"/>
    </location>
</feature>
<evidence type="ECO:0000256" key="1">
    <source>
        <dbReference type="SAM" id="Phobius"/>
    </source>
</evidence>
<dbReference type="AlphaFoldDB" id="A0A484HIB2"/>
<organism evidence="2">
    <name type="scientific">uncultured Desulfobacteraceae bacterium</name>
    <dbReference type="NCBI Taxonomy" id="218296"/>
    <lineage>
        <taxon>Bacteria</taxon>
        <taxon>Pseudomonadati</taxon>
        <taxon>Thermodesulfobacteriota</taxon>
        <taxon>Desulfobacteria</taxon>
        <taxon>Desulfobacterales</taxon>
        <taxon>Desulfobacteraceae</taxon>
        <taxon>environmental samples</taxon>
    </lineage>
</organism>
<feature type="transmembrane region" description="Helical" evidence="1">
    <location>
        <begin position="110"/>
        <end position="128"/>
    </location>
</feature>
<evidence type="ECO:0000313" key="2">
    <source>
        <dbReference type="EMBL" id="VEN74910.1"/>
    </source>
</evidence>
<keyword evidence="1" id="KW-1133">Transmembrane helix</keyword>
<dbReference type="EMBL" id="CAACVI010000045">
    <property type="protein sequence ID" value="VEN74910.1"/>
    <property type="molecule type" value="Genomic_DNA"/>
</dbReference>
<sequence>MSIILAIVIGGLFGFVLERAGAADPEKIINMLRLKDLHLMKAILFGIGISSLALFSLMGAGVMGNSHLSVKASYVGVVAGGCLLGLGWSLSGFCPGTGLAAAGARRRDALFYILGGLVGAFLFTLSYGSLKSGFLFQKLFGGKATLAATGIDGYPALAGSIPGWMMAGGVALAFIVIACLLPLRPGDKA</sequence>
<name>A0A484HIB2_9BACT</name>
<gene>
    <name evidence="2" type="ORF">EPICR_50191</name>
</gene>
<feature type="transmembrane region" description="Helical" evidence="1">
    <location>
        <begin position="72"/>
        <end position="90"/>
    </location>
</feature>
<dbReference type="InterPro" id="IPR007272">
    <property type="entry name" value="Sulf_transp_TsuA/YedE"/>
</dbReference>
<accession>A0A484HIB2</accession>
<protein>
    <submittedName>
        <fullName evidence="2">Uncharacterized protein</fullName>
    </submittedName>
</protein>
<keyword evidence="1" id="KW-0472">Membrane</keyword>
<dbReference type="Pfam" id="PF04143">
    <property type="entry name" value="Sulf_transp"/>
    <property type="match status" value="1"/>
</dbReference>
<keyword evidence="1" id="KW-0812">Transmembrane</keyword>
<proteinExistence type="predicted"/>
<feature type="transmembrane region" description="Helical" evidence="1">
    <location>
        <begin position="38"/>
        <end position="60"/>
    </location>
</feature>